<dbReference type="Pfam" id="PF13565">
    <property type="entry name" value="HTH_32"/>
    <property type="match status" value="1"/>
</dbReference>
<dbReference type="RefSeq" id="WP_146903972.1">
    <property type="nucleotide sequence ID" value="NZ_BJYS01000046.1"/>
</dbReference>
<accession>A0A512B4J9</accession>
<sequence>MAERYRLKLTEEEQTYLMGILSKKKASAKQVVRGQVILAVAENGLNKVDTEVSRLYGLSTKSIERLRKRCCQEGLQVALAGKKREVFKEKKLTGEVEAKLSMLACITPPAGHERWTLQLLADKMVALNYIDAISHTSVGVLLKKMNLNPGARRCG</sequence>
<dbReference type="InterPro" id="IPR009057">
    <property type="entry name" value="Homeodomain-like_sf"/>
</dbReference>
<proteinExistence type="predicted"/>
<dbReference type="OrthoDB" id="1128828at2"/>
<keyword evidence="2" id="KW-1185">Reference proteome</keyword>
<dbReference type="Proteomes" id="UP000321532">
    <property type="component" value="Unassembled WGS sequence"/>
</dbReference>
<dbReference type="AlphaFoldDB" id="A0A512B4J9"/>
<protein>
    <submittedName>
        <fullName evidence="1">Transposase</fullName>
    </submittedName>
</protein>
<name>A0A512B4J9_9BACT</name>
<dbReference type="SUPFAM" id="SSF46689">
    <property type="entry name" value="Homeodomain-like"/>
    <property type="match status" value="1"/>
</dbReference>
<organism evidence="1 2">
    <name type="scientific">Adhaeribacter aerolatus</name>
    <dbReference type="NCBI Taxonomy" id="670289"/>
    <lineage>
        <taxon>Bacteria</taxon>
        <taxon>Pseudomonadati</taxon>
        <taxon>Bacteroidota</taxon>
        <taxon>Cytophagia</taxon>
        <taxon>Cytophagales</taxon>
        <taxon>Hymenobacteraceae</taxon>
        <taxon>Adhaeribacter</taxon>
    </lineage>
</organism>
<gene>
    <name evidence="1" type="ORF">AAE02nite_45700</name>
</gene>
<comment type="caution">
    <text evidence="1">The sequence shown here is derived from an EMBL/GenBank/DDBJ whole genome shotgun (WGS) entry which is preliminary data.</text>
</comment>
<evidence type="ECO:0000313" key="1">
    <source>
        <dbReference type="EMBL" id="GEO06906.1"/>
    </source>
</evidence>
<reference evidence="1 2" key="1">
    <citation type="submission" date="2019-07" db="EMBL/GenBank/DDBJ databases">
        <title>Whole genome shotgun sequence of Adhaeribacter aerolatus NBRC 106133.</title>
        <authorList>
            <person name="Hosoyama A."/>
            <person name="Uohara A."/>
            <person name="Ohji S."/>
            <person name="Ichikawa N."/>
        </authorList>
    </citation>
    <scope>NUCLEOTIDE SEQUENCE [LARGE SCALE GENOMIC DNA]</scope>
    <source>
        <strain evidence="1 2">NBRC 106133</strain>
    </source>
</reference>
<dbReference type="EMBL" id="BJYS01000046">
    <property type="protein sequence ID" value="GEO06906.1"/>
    <property type="molecule type" value="Genomic_DNA"/>
</dbReference>
<evidence type="ECO:0000313" key="2">
    <source>
        <dbReference type="Proteomes" id="UP000321532"/>
    </source>
</evidence>